<comment type="cofactor">
    <cofactor evidence="9">
        <name>Zn(2+)</name>
        <dbReference type="ChEBI" id="CHEBI:29105"/>
    </cofactor>
    <text evidence="9">Binds 1 zinc ion per subunit.</text>
</comment>
<evidence type="ECO:0000256" key="4">
    <source>
        <dbReference type="ARBA" id="ARBA00022801"/>
    </source>
</evidence>
<proteinExistence type="inferred from homology"/>
<dbReference type="GO" id="GO:0160237">
    <property type="term" value="F:D-Ala-D-Ala dipeptidase activity"/>
    <property type="evidence" value="ECO:0007669"/>
    <property type="project" value="UniProtKB-EC"/>
</dbReference>
<dbReference type="InterPro" id="IPR009045">
    <property type="entry name" value="Zn_M74/Hedgehog-like"/>
</dbReference>
<dbReference type="Gene3D" id="3.30.1380.10">
    <property type="match status" value="1"/>
</dbReference>
<keyword evidence="2 9" id="KW-0645">Protease</keyword>
<dbReference type="AlphaFoldDB" id="A0A2T0JUU5"/>
<dbReference type="Pfam" id="PF01427">
    <property type="entry name" value="Peptidase_M15"/>
    <property type="match status" value="1"/>
</dbReference>
<feature type="binding site" evidence="9">
    <location>
        <position position="194"/>
    </location>
    <ligand>
        <name>Zn(2+)</name>
        <dbReference type="ChEBI" id="CHEBI:29105"/>
        <note>catalytic</note>
    </ligand>
</feature>
<keyword evidence="6 9" id="KW-0224">Dipeptidase</keyword>
<evidence type="ECO:0000256" key="7">
    <source>
        <dbReference type="ARBA" id="ARBA00023049"/>
    </source>
</evidence>
<feature type="active site" description="Proton donor/acceptor" evidence="9">
    <location>
        <position position="191"/>
    </location>
</feature>
<feature type="binding site" evidence="9">
    <location>
        <position position="123"/>
    </location>
    <ligand>
        <name>Zn(2+)</name>
        <dbReference type="ChEBI" id="CHEBI:29105"/>
        <note>catalytic</note>
    </ligand>
</feature>
<feature type="region of interest" description="Disordered" evidence="11">
    <location>
        <begin position="221"/>
        <end position="243"/>
    </location>
</feature>
<comment type="function">
    <text evidence="9 10">Catalyzes hydrolysis of the D-alanyl-D-alanine dipeptide.</text>
</comment>
<dbReference type="HAMAP" id="MF_01924">
    <property type="entry name" value="A_A_dipeptidase"/>
    <property type="match status" value="1"/>
</dbReference>
<evidence type="ECO:0000256" key="3">
    <source>
        <dbReference type="ARBA" id="ARBA00022723"/>
    </source>
</evidence>
<dbReference type="RefSeq" id="WP_106330171.1">
    <property type="nucleotide sequence ID" value="NZ_BOMO01000127.1"/>
</dbReference>
<sequence length="243" mass="26532">MTADSFVLLSDPRIDAIEAGDSGEPLVDLRTVSGLRLDRRYADEAGAFGHLREGVVSRLLDAQAALPGGLRFLITEGYRPLDRQQSLFDGYLGELRARYPEWPEDRVYVEATKYVSPVHVAPHSTGGAVDLTLCTSDGVELDMGTPVDATPVESANACFTAAGNIGEPARRNRRAMSAALTSAGLVNYPTEWWHWSYGERYWAHVTGNSRARYAPVRLNPAKHADGRTRPAADPAIAAEVRRP</sequence>
<feature type="site" description="Transition state stabilizer" evidence="9">
    <location>
        <position position="79"/>
    </location>
</feature>
<accession>A0A2T0JUU5</accession>
<evidence type="ECO:0000256" key="10">
    <source>
        <dbReference type="PIRNR" id="PIRNR026671"/>
    </source>
</evidence>
<evidence type="ECO:0000313" key="13">
    <source>
        <dbReference type="Proteomes" id="UP000239415"/>
    </source>
</evidence>
<keyword evidence="13" id="KW-1185">Reference proteome</keyword>
<evidence type="ECO:0000256" key="1">
    <source>
        <dbReference type="ARBA" id="ARBA00001362"/>
    </source>
</evidence>
<dbReference type="Proteomes" id="UP000239415">
    <property type="component" value="Unassembled WGS sequence"/>
</dbReference>
<dbReference type="OrthoDB" id="9801430at2"/>
<comment type="similarity">
    <text evidence="9 10">Belongs to the peptidase M15D family.</text>
</comment>
<evidence type="ECO:0000256" key="6">
    <source>
        <dbReference type="ARBA" id="ARBA00022997"/>
    </source>
</evidence>
<keyword evidence="5 9" id="KW-0862">Zinc</keyword>
<keyword evidence="8 10" id="KW-0961">Cell wall biogenesis/degradation</keyword>
<dbReference type="PANTHER" id="PTHR43126">
    <property type="entry name" value="D-ALANYL-D-ALANINE DIPEPTIDASE"/>
    <property type="match status" value="1"/>
</dbReference>
<dbReference type="EC" id="3.4.13.22" evidence="9 10"/>
<reference evidence="12 13" key="1">
    <citation type="submission" date="2018-03" db="EMBL/GenBank/DDBJ databases">
        <title>Genomic Encyclopedia of Archaeal and Bacterial Type Strains, Phase II (KMG-II): from individual species to whole genera.</title>
        <authorList>
            <person name="Goeker M."/>
        </authorList>
    </citation>
    <scope>NUCLEOTIDE SEQUENCE [LARGE SCALE GENOMIC DNA]</scope>
    <source>
        <strain evidence="12 13">DSM 43146</strain>
    </source>
</reference>
<comment type="caution">
    <text evidence="12">The sequence shown here is derived from an EMBL/GenBank/DDBJ whole genome shotgun (WGS) entry which is preliminary data.</text>
</comment>
<name>A0A2T0JUU5_9ACTN</name>
<keyword evidence="3 9" id="KW-0479">Metal-binding</keyword>
<feature type="binding site" evidence="9">
    <location>
        <position position="130"/>
    </location>
    <ligand>
        <name>Zn(2+)</name>
        <dbReference type="ChEBI" id="CHEBI:29105"/>
        <note>catalytic</note>
    </ligand>
</feature>
<gene>
    <name evidence="12" type="ORF">CLV67_13123</name>
</gene>
<comment type="catalytic activity">
    <reaction evidence="1 9 10">
        <text>D-alanyl-D-alanine + H2O = 2 D-alanine</text>
        <dbReference type="Rhea" id="RHEA:20661"/>
        <dbReference type="ChEBI" id="CHEBI:15377"/>
        <dbReference type="ChEBI" id="CHEBI:57416"/>
        <dbReference type="ChEBI" id="CHEBI:57822"/>
        <dbReference type="EC" id="3.4.13.22"/>
    </reaction>
</comment>
<keyword evidence="7 9" id="KW-0482">Metalloprotease</keyword>
<dbReference type="PIRSF" id="PIRSF026671">
    <property type="entry name" value="AA_dipeptidase"/>
    <property type="match status" value="1"/>
</dbReference>
<evidence type="ECO:0000313" key="12">
    <source>
        <dbReference type="EMBL" id="PRX11447.1"/>
    </source>
</evidence>
<evidence type="ECO:0000256" key="5">
    <source>
        <dbReference type="ARBA" id="ARBA00022833"/>
    </source>
</evidence>
<dbReference type="GO" id="GO:0071555">
    <property type="term" value="P:cell wall organization"/>
    <property type="evidence" value="ECO:0007669"/>
    <property type="project" value="UniProtKB-KW"/>
</dbReference>
<dbReference type="InterPro" id="IPR000755">
    <property type="entry name" value="A_A_dipeptidase"/>
</dbReference>
<evidence type="ECO:0000256" key="8">
    <source>
        <dbReference type="ARBA" id="ARBA00023316"/>
    </source>
</evidence>
<dbReference type="PANTHER" id="PTHR43126:SF2">
    <property type="entry name" value="D-ALANYL-D-ALANINE DIPEPTIDASE"/>
    <property type="match status" value="1"/>
</dbReference>
<evidence type="ECO:0000256" key="9">
    <source>
        <dbReference type="HAMAP-Rule" id="MF_01924"/>
    </source>
</evidence>
<evidence type="ECO:0000256" key="2">
    <source>
        <dbReference type="ARBA" id="ARBA00022670"/>
    </source>
</evidence>
<protein>
    <recommendedName>
        <fullName evidence="9 10">D-alanyl-D-alanine dipeptidase</fullName>
        <shortName evidence="9 10">D-Ala-D-Ala dipeptidase</shortName>
        <ecNumber evidence="9 10">3.4.13.22</ecNumber>
    </recommendedName>
</protein>
<keyword evidence="4 9" id="KW-0378">Hydrolase</keyword>
<evidence type="ECO:0000256" key="11">
    <source>
        <dbReference type="SAM" id="MobiDB-lite"/>
    </source>
</evidence>
<dbReference type="SUPFAM" id="SSF55166">
    <property type="entry name" value="Hedgehog/DD-peptidase"/>
    <property type="match status" value="1"/>
</dbReference>
<dbReference type="GO" id="GO:0006508">
    <property type="term" value="P:proteolysis"/>
    <property type="evidence" value="ECO:0007669"/>
    <property type="project" value="UniProtKB-KW"/>
</dbReference>
<organism evidence="12 13">
    <name type="scientific">Actinoplanes italicus</name>
    <dbReference type="NCBI Taxonomy" id="113567"/>
    <lineage>
        <taxon>Bacteria</taxon>
        <taxon>Bacillati</taxon>
        <taxon>Actinomycetota</taxon>
        <taxon>Actinomycetes</taxon>
        <taxon>Micromonosporales</taxon>
        <taxon>Micromonosporaceae</taxon>
        <taxon>Actinoplanes</taxon>
    </lineage>
</organism>
<dbReference type="EMBL" id="PVMZ01000031">
    <property type="protein sequence ID" value="PRX11447.1"/>
    <property type="molecule type" value="Genomic_DNA"/>
</dbReference>
<dbReference type="GO" id="GO:0008270">
    <property type="term" value="F:zinc ion binding"/>
    <property type="evidence" value="ECO:0007669"/>
    <property type="project" value="UniProtKB-UniRule"/>
</dbReference>
<dbReference type="GO" id="GO:0008237">
    <property type="term" value="F:metallopeptidase activity"/>
    <property type="evidence" value="ECO:0007669"/>
    <property type="project" value="UniProtKB-KW"/>
</dbReference>
<dbReference type="CDD" id="cd14843">
    <property type="entry name" value="D-Ala-D-Ala_dipeptidase_like"/>
    <property type="match status" value="1"/>
</dbReference>